<dbReference type="RefSeq" id="WP_002683868.1">
    <property type="nucleotide sequence ID" value="NZ_JH600070.1"/>
</dbReference>
<protein>
    <recommendedName>
        <fullName evidence="5">Heavy-metal chelation domain-containing protein</fullName>
    </recommendedName>
</protein>
<dbReference type="OrthoDB" id="9806942at2"/>
<gene>
    <name evidence="3" type="ORF">BegalDRAFT_0786</name>
</gene>
<dbReference type="SUPFAM" id="SSF159713">
    <property type="entry name" value="Dhaf3308-like"/>
    <property type="match status" value="1"/>
</dbReference>
<feature type="domain" description="DUF4213" evidence="2">
    <location>
        <begin position="8"/>
        <end position="88"/>
    </location>
</feature>
<sequence length="251" mass="28053">MHNPREIYDLLLDQVMPTYVEEILIGLTWTLCRTKDATGLAMSPAVFSRTLGWAGSLAGRSTVDLAYWIRSWNPHEAVIGMAAINAAINADAESLYAQAQRLECKNTANLAVFEHFLPRLKDQKIVVVGRYPNLNRYCEILDMTVLERQPTDINDYPDTACEFLLPEADWVFLTATSIPNKTFPRLIELSQNAQVVLMGPTVPWLPELADFGVDYLAGVKIENPTLVRQTVAEGGGVRIFEKGATYHVLEL</sequence>
<dbReference type="Gene3D" id="3.40.50.11590">
    <property type="match status" value="1"/>
</dbReference>
<dbReference type="STRING" id="395493.BegalDRAFT_0786"/>
<dbReference type="HOGENOM" id="CLU_076326_0_0_6"/>
<dbReference type="InterPro" id="IPR025251">
    <property type="entry name" value="DUF4213"/>
</dbReference>
<dbReference type="Proteomes" id="UP000005744">
    <property type="component" value="Unassembled WGS sequence"/>
</dbReference>
<accession>I3CDK4</accession>
<dbReference type="InterPro" id="IPR007161">
    <property type="entry name" value="DUF364"/>
</dbReference>
<feature type="domain" description="Putative heavy-metal chelation" evidence="1">
    <location>
        <begin position="112"/>
        <end position="248"/>
    </location>
</feature>
<proteinExistence type="predicted"/>
<name>I3CDK4_9GAMM</name>
<dbReference type="EMBL" id="JH600070">
    <property type="protein sequence ID" value="EIJ41697.1"/>
    <property type="molecule type" value="Genomic_DNA"/>
</dbReference>
<evidence type="ECO:0000259" key="2">
    <source>
        <dbReference type="Pfam" id="PF13938"/>
    </source>
</evidence>
<dbReference type="Pfam" id="PF04016">
    <property type="entry name" value="DUF364"/>
    <property type="match status" value="1"/>
</dbReference>
<evidence type="ECO:0000313" key="4">
    <source>
        <dbReference type="Proteomes" id="UP000005744"/>
    </source>
</evidence>
<dbReference type="Gene3D" id="3.30.390.100">
    <property type="match status" value="1"/>
</dbReference>
<evidence type="ECO:0000313" key="3">
    <source>
        <dbReference type="EMBL" id="EIJ41697.1"/>
    </source>
</evidence>
<keyword evidence="4" id="KW-1185">Reference proteome</keyword>
<dbReference type="AlphaFoldDB" id="I3CDK4"/>
<dbReference type="eggNOG" id="COG2014">
    <property type="taxonomic scope" value="Bacteria"/>
</dbReference>
<organism evidence="3 4">
    <name type="scientific">Beggiatoa alba B18LD</name>
    <dbReference type="NCBI Taxonomy" id="395493"/>
    <lineage>
        <taxon>Bacteria</taxon>
        <taxon>Pseudomonadati</taxon>
        <taxon>Pseudomonadota</taxon>
        <taxon>Gammaproteobacteria</taxon>
        <taxon>Thiotrichales</taxon>
        <taxon>Thiotrichaceae</taxon>
        <taxon>Beggiatoa</taxon>
    </lineage>
</organism>
<dbReference type="Pfam" id="PF13938">
    <property type="entry name" value="DUF4213"/>
    <property type="match status" value="1"/>
</dbReference>
<evidence type="ECO:0000259" key="1">
    <source>
        <dbReference type="Pfam" id="PF04016"/>
    </source>
</evidence>
<evidence type="ECO:0008006" key="5">
    <source>
        <dbReference type="Google" id="ProtNLM"/>
    </source>
</evidence>
<reference evidence="3 4" key="1">
    <citation type="submission" date="2011-11" db="EMBL/GenBank/DDBJ databases">
        <title>Improved High-Quality Draft sequence of Beggiatoa alba B18lD.</title>
        <authorList>
            <consortium name="US DOE Joint Genome Institute"/>
            <person name="Lucas S."/>
            <person name="Han J."/>
            <person name="Lapidus A."/>
            <person name="Cheng J.-F."/>
            <person name="Goodwin L."/>
            <person name="Pitluck S."/>
            <person name="Peters L."/>
            <person name="Mikhailova N."/>
            <person name="Held B."/>
            <person name="Detter J.C."/>
            <person name="Han C."/>
            <person name="Tapia R."/>
            <person name="Land M."/>
            <person name="Hauser L."/>
            <person name="Kyrpides N."/>
            <person name="Ivanova N."/>
            <person name="Pagani I."/>
            <person name="Samuel K."/>
            <person name="Teske A."/>
            <person name="Mueller J."/>
            <person name="Woyke T."/>
        </authorList>
    </citation>
    <scope>NUCLEOTIDE SEQUENCE [LARGE SCALE GENOMIC DNA]</scope>
    <source>
        <strain evidence="3 4">B18LD</strain>
    </source>
</reference>